<feature type="coiled-coil region" evidence="5">
    <location>
        <begin position="85"/>
        <end position="115"/>
    </location>
</feature>
<dbReference type="SMART" id="SM00422">
    <property type="entry name" value="HTH_MERR"/>
    <property type="match status" value="1"/>
</dbReference>
<dbReference type="GO" id="GO:0003700">
    <property type="term" value="F:DNA-binding transcription factor activity"/>
    <property type="evidence" value="ECO:0007669"/>
    <property type="project" value="InterPro"/>
</dbReference>
<evidence type="ECO:0000256" key="4">
    <source>
        <dbReference type="ARBA" id="ARBA00023163"/>
    </source>
</evidence>
<keyword evidence="1" id="KW-0678">Repressor</keyword>
<comment type="caution">
    <text evidence="7">The sequence shown here is derived from an EMBL/GenBank/DDBJ whole genome shotgun (WGS) entry which is preliminary data.</text>
</comment>
<dbReference type="InterPro" id="IPR047057">
    <property type="entry name" value="MerR_fam"/>
</dbReference>
<accession>A0A921FY05</accession>
<evidence type="ECO:0000256" key="3">
    <source>
        <dbReference type="ARBA" id="ARBA00023125"/>
    </source>
</evidence>
<dbReference type="PANTHER" id="PTHR30204:SF69">
    <property type="entry name" value="MERR-FAMILY TRANSCRIPTIONAL REGULATOR"/>
    <property type="match status" value="1"/>
</dbReference>
<keyword evidence="2" id="KW-0805">Transcription regulation</keyword>
<evidence type="ECO:0000256" key="2">
    <source>
        <dbReference type="ARBA" id="ARBA00023015"/>
    </source>
</evidence>
<keyword evidence="4" id="KW-0804">Transcription</keyword>
<reference evidence="7" key="2">
    <citation type="submission" date="2021-09" db="EMBL/GenBank/DDBJ databases">
        <authorList>
            <person name="Gilroy R."/>
        </authorList>
    </citation>
    <scope>NUCLEOTIDE SEQUENCE</scope>
    <source>
        <strain evidence="7">CHK171-7178</strain>
    </source>
</reference>
<proteinExistence type="predicted"/>
<dbReference type="SUPFAM" id="SSF46955">
    <property type="entry name" value="Putative DNA-binding domain"/>
    <property type="match status" value="1"/>
</dbReference>
<dbReference type="GO" id="GO:0003677">
    <property type="term" value="F:DNA binding"/>
    <property type="evidence" value="ECO:0007669"/>
    <property type="project" value="UniProtKB-KW"/>
</dbReference>
<keyword evidence="5" id="KW-0175">Coiled coil</keyword>
<dbReference type="Gene3D" id="1.10.1660.10">
    <property type="match status" value="1"/>
</dbReference>
<sequence>MEIRISDFIKQIKTTKDTVRLYEELDLMRPVWINGTRDYTDKDQNDFYAIKEMQSMGLSLKDIQAIFEIKRNDGCGSEQLIEGVLNSLNCELKLISEAEEELNKKRLLIQGLVKDLEELG</sequence>
<dbReference type="CDD" id="cd00592">
    <property type="entry name" value="HTH_MerR-like"/>
    <property type="match status" value="1"/>
</dbReference>
<dbReference type="InterPro" id="IPR009061">
    <property type="entry name" value="DNA-bd_dom_put_sf"/>
</dbReference>
<evidence type="ECO:0000313" key="7">
    <source>
        <dbReference type="EMBL" id="HJF31569.1"/>
    </source>
</evidence>
<dbReference type="AlphaFoldDB" id="A0A921FY05"/>
<gene>
    <name evidence="7" type="ORF">K8V56_07290</name>
</gene>
<dbReference type="InterPro" id="IPR000551">
    <property type="entry name" value="MerR-type_HTH_dom"/>
</dbReference>
<name>A0A921FY05_SPOPS</name>
<evidence type="ECO:0000256" key="1">
    <source>
        <dbReference type="ARBA" id="ARBA00022491"/>
    </source>
</evidence>
<evidence type="ECO:0000256" key="5">
    <source>
        <dbReference type="SAM" id="Coils"/>
    </source>
</evidence>
<reference evidence="7" key="1">
    <citation type="journal article" date="2021" name="PeerJ">
        <title>Extensive microbial diversity within the chicken gut microbiome revealed by metagenomics and culture.</title>
        <authorList>
            <person name="Gilroy R."/>
            <person name="Ravi A."/>
            <person name="Getino M."/>
            <person name="Pursley I."/>
            <person name="Horton D.L."/>
            <person name="Alikhan N.F."/>
            <person name="Baker D."/>
            <person name="Gharbi K."/>
            <person name="Hall N."/>
            <person name="Watson M."/>
            <person name="Adriaenssens E.M."/>
            <person name="Foster-Nyarko E."/>
            <person name="Jarju S."/>
            <person name="Secka A."/>
            <person name="Antonio M."/>
            <person name="Oren A."/>
            <person name="Chaudhuri R.R."/>
            <person name="La Ragione R."/>
            <person name="Hildebrand F."/>
            <person name="Pallen M.J."/>
        </authorList>
    </citation>
    <scope>NUCLEOTIDE SEQUENCE</scope>
    <source>
        <strain evidence="7">CHK171-7178</strain>
    </source>
</reference>
<protein>
    <submittedName>
        <fullName evidence="7">MerR family transcriptional regulator</fullName>
    </submittedName>
</protein>
<keyword evidence="3" id="KW-0238">DNA-binding</keyword>
<evidence type="ECO:0000313" key="8">
    <source>
        <dbReference type="Proteomes" id="UP000698173"/>
    </source>
</evidence>
<dbReference type="PANTHER" id="PTHR30204">
    <property type="entry name" value="REDOX-CYCLING DRUG-SENSING TRANSCRIPTIONAL ACTIVATOR SOXR"/>
    <property type="match status" value="1"/>
</dbReference>
<dbReference type="Proteomes" id="UP000698173">
    <property type="component" value="Unassembled WGS sequence"/>
</dbReference>
<dbReference type="EMBL" id="DYWT01000120">
    <property type="protein sequence ID" value="HJF31569.1"/>
    <property type="molecule type" value="Genomic_DNA"/>
</dbReference>
<dbReference type="Pfam" id="PF13411">
    <property type="entry name" value="MerR_1"/>
    <property type="match status" value="1"/>
</dbReference>
<evidence type="ECO:0000259" key="6">
    <source>
        <dbReference type="SMART" id="SM00422"/>
    </source>
</evidence>
<feature type="domain" description="HTH merR-type" evidence="6">
    <location>
        <begin position="3"/>
        <end position="70"/>
    </location>
</feature>
<organism evidence="7 8">
    <name type="scientific">Sporosarcina psychrophila</name>
    <name type="common">Bacillus psychrophilus</name>
    <dbReference type="NCBI Taxonomy" id="1476"/>
    <lineage>
        <taxon>Bacteria</taxon>
        <taxon>Bacillati</taxon>
        <taxon>Bacillota</taxon>
        <taxon>Bacilli</taxon>
        <taxon>Bacillales</taxon>
        <taxon>Caryophanaceae</taxon>
        <taxon>Sporosarcina</taxon>
    </lineage>
</organism>